<evidence type="ECO:0000313" key="2">
    <source>
        <dbReference type="Proteomes" id="UP001474181"/>
    </source>
</evidence>
<proteinExistence type="predicted"/>
<dbReference type="Proteomes" id="UP001474181">
    <property type="component" value="Unassembled WGS sequence"/>
</dbReference>
<sequence length="48" mass="5655">MAWQNPLAVPYNETLGVHEQTAGFTRFQYWDFDATGPEHYPLLLRFLL</sequence>
<dbReference type="EMBL" id="JBEPEK010000402">
    <property type="protein sequence ID" value="MER7185114.1"/>
    <property type="molecule type" value="Genomic_DNA"/>
</dbReference>
<organism evidence="1 2">
    <name type="scientific">Streptomyces hyaluromycini</name>
    <dbReference type="NCBI Taxonomy" id="1377993"/>
    <lineage>
        <taxon>Bacteria</taxon>
        <taxon>Bacillati</taxon>
        <taxon>Actinomycetota</taxon>
        <taxon>Actinomycetes</taxon>
        <taxon>Kitasatosporales</taxon>
        <taxon>Streptomycetaceae</taxon>
        <taxon>Streptomyces</taxon>
    </lineage>
</organism>
<protein>
    <submittedName>
        <fullName evidence="1">Uncharacterized protein</fullName>
    </submittedName>
</protein>
<accession>A0ABV1X7Y1</accession>
<comment type="caution">
    <text evidence="1">The sequence shown here is derived from an EMBL/GenBank/DDBJ whole genome shotgun (WGS) entry which is preliminary data.</text>
</comment>
<gene>
    <name evidence="1" type="ORF">ABT404_37590</name>
</gene>
<reference evidence="1 2" key="1">
    <citation type="submission" date="2024-06" db="EMBL/GenBank/DDBJ databases">
        <title>The Natural Products Discovery Center: Release of the First 8490 Sequenced Strains for Exploring Actinobacteria Biosynthetic Diversity.</title>
        <authorList>
            <person name="Kalkreuter E."/>
            <person name="Kautsar S.A."/>
            <person name="Yang D."/>
            <person name="Bader C.D."/>
            <person name="Teijaro C.N."/>
            <person name="Fluegel L."/>
            <person name="Davis C.M."/>
            <person name="Simpson J.R."/>
            <person name="Lauterbach L."/>
            <person name="Steele A.D."/>
            <person name="Gui C."/>
            <person name="Meng S."/>
            <person name="Li G."/>
            <person name="Viehrig K."/>
            <person name="Ye F."/>
            <person name="Su P."/>
            <person name="Kiefer A.F."/>
            <person name="Nichols A."/>
            <person name="Cepeda A.J."/>
            <person name="Yan W."/>
            <person name="Fan B."/>
            <person name="Jiang Y."/>
            <person name="Adhikari A."/>
            <person name="Zheng C.-J."/>
            <person name="Schuster L."/>
            <person name="Cowan T.M."/>
            <person name="Smanski M.J."/>
            <person name="Chevrette M.G."/>
            <person name="De Carvalho L.P.S."/>
            <person name="Shen B."/>
        </authorList>
    </citation>
    <scope>NUCLEOTIDE SEQUENCE [LARGE SCALE GENOMIC DNA]</scope>
    <source>
        <strain evidence="1 2">NPDC000234</strain>
    </source>
</reference>
<evidence type="ECO:0000313" key="1">
    <source>
        <dbReference type="EMBL" id="MER7185114.1"/>
    </source>
</evidence>
<keyword evidence="2" id="KW-1185">Reference proteome</keyword>
<name>A0ABV1X7Y1_9ACTN</name>
<dbReference type="RefSeq" id="WP_350787755.1">
    <property type="nucleotide sequence ID" value="NZ_JBEPEK010000402.1"/>
</dbReference>